<evidence type="ECO:0000256" key="7">
    <source>
        <dbReference type="ARBA" id="ARBA00022989"/>
    </source>
</evidence>
<evidence type="ECO:0000256" key="3">
    <source>
        <dbReference type="ARBA" id="ARBA00022538"/>
    </source>
</evidence>
<proteinExistence type="predicted"/>
<dbReference type="AlphaFoldDB" id="M4B193"/>
<dbReference type="SUPFAM" id="SSF81324">
    <property type="entry name" value="Voltage-gated potassium channels"/>
    <property type="match status" value="1"/>
</dbReference>
<name>M4B193_HYAAE</name>
<evidence type="ECO:0000256" key="12">
    <source>
        <dbReference type="SAM" id="Phobius"/>
    </source>
</evidence>
<evidence type="ECO:0000256" key="8">
    <source>
        <dbReference type="ARBA" id="ARBA00023065"/>
    </source>
</evidence>
<reference evidence="15" key="2">
    <citation type="submission" date="2015-06" db="UniProtKB">
        <authorList>
            <consortium name="EnsemblProtists"/>
        </authorList>
    </citation>
    <scope>IDENTIFICATION</scope>
    <source>
        <strain evidence="15">Emoy2</strain>
    </source>
</reference>
<evidence type="ECO:0000313" key="15">
    <source>
        <dbReference type="EnsemblProtists" id="HpaP800040"/>
    </source>
</evidence>
<dbReference type="GO" id="GO:0005267">
    <property type="term" value="F:potassium channel activity"/>
    <property type="evidence" value="ECO:0007669"/>
    <property type="project" value="UniProtKB-KW"/>
</dbReference>
<evidence type="ECO:0000256" key="9">
    <source>
        <dbReference type="ARBA" id="ARBA00023136"/>
    </source>
</evidence>
<sequence>MAAPVCSFTNDSSECYTASWYLIWDQVRYWLLVQVPLIAFSIGYEWLEAASLKYIEQLRKICDSPLTNVVNYLVQIVTSFYVCINWTHFTISLQTIVVGNKHLRSWLDFGFIRSYVGYVVVDHLFTRYPNKTFFSQVLLVTFKVFCLVFFFAAVLFSLEQLGELPHTDSFLLHVYECSNADGTETVLRPTKSSVDEFSNCEETWSFFSSIYFMFVTVSTVGYGDFSPQTVLGQFTVCIVIVFGIYTFANESAAFMALYGDRHGTLVRYTGLKNTAHVIVTGSPTVAQTKDFIREFFHPDHEKAFQGRESGSDDDDNEVYKPVDGQRFTKVFRSCFGIPLKNHARYGSIHEDYAAMEGGNTSENDENRFVTPLFSQWRHRRGSLIRETHIVMLMQFDKAEGDGSRYQREVMDFVEQNPRYQKRVFLVHGSPLREADLKNAQLDRAMAVFFLPDKNSDNGNKEDAATVLRVLSVSQHKQEHTQSYAMLANSNNRTLLEAMGLRNENLLPMPGSFNCGVEPDNESK</sequence>
<dbReference type="Pfam" id="PF22614">
    <property type="entry name" value="Slo-like_RCK"/>
    <property type="match status" value="1"/>
</dbReference>
<protein>
    <submittedName>
        <fullName evidence="15">Uncharacterized protein</fullName>
    </submittedName>
</protein>
<evidence type="ECO:0000256" key="6">
    <source>
        <dbReference type="ARBA" id="ARBA00022958"/>
    </source>
</evidence>
<dbReference type="Gene3D" id="1.10.287.70">
    <property type="match status" value="1"/>
</dbReference>
<feature type="transmembrane region" description="Helical" evidence="12">
    <location>
        <begin position="29"/>
        <end position="47"/>
    </location>
</feature>
<comment type="subcellular location">
    <subcellularLocation>
        <location evidence="1">Membrane</location>
        <topology evidence="1">Multi-pass membrane protein</topology>
    </subcellularLocation>
</comment>
<keyword evidence="10" id="KW-0407">Ion channel</keyword>
<dbReference type="STRING" id="559515.M4B193"/>
<dbReference type="InParanoid" id="M4B193"/>
<evidence type="ECO:0000259" key="14">
    <source>
        <dbReference type="Pfam" id="PF22614"/>
    </source>
</evidence>
<evidence type="ECO:0000256" key="11">
    <source>
        <dbReference type="ARBA" id="ARBA00034430"/>
    </source>
</evidence>
<keyword evidence="4 12" id="KW-0812">Transmembrane</keyword>
<feature type="domain" description="RCK N-terminal" evidence="14">
    <location>
        <begin position="385"/>
        <end position="478"/>
    </location>
</feature>
<dbReference type="InterPro" id="IPR047871">
    <property type="entry name" value="K_chnl_Slo-like"/>
</dbReference>
<dbReference type="InterPro" id="IPR013099">
    <property type="entry name" value="K_chnl_dom"/>
</dbReference>
<dbReference type="PANTHER" id="PTHR10027">
    <property type="entry name" value="CALCIUM-ACTIVATED POTASSIUM CHANNEL ALPHA CHAIN"/>
    <property type="match status" value="1"/>
</dbReference>
<reference evidence="16" key="1">
    <citation type="journal article" date="2010" name="Science">
        <title>Signatures of adaptation to obligate biotrophy in the Hyaloperonospora arabidopsidis genome.</title>
        <authorList>
            <person name="Baxter L."/>
            <person name="Tripathy S."/>
            <person name="Ishaque N."/>
            <person name="Boot N."/>
            <person name="Cabral A."/>
            <person name="Kemen E."/>
            <person name="Thines M."/>
            <person name="Ah-Fong A."/>
            <person name="Anderson R."/>
            <person name="Badejoko W."/>
            <person name="Bittner-Eddy P."/>
            <person name="Boore J.L."/>
            <person name="Chibucos M.C."/>
            <person name="Coates M."/>
            <person name="Dehal P."/>
            <person name="Delehaunty K."/>
            <person name="Dong S."/>
            <person name="Downton P."/>
            <person name="Dumas B."/>
            <person name="Fabro G."/>
            <person name="Fronick C."/>
            <person name="Fuerstenberg S.I."/>
            <person name="Fulton L."/>
            <person name="Gaulin E."/>
            <person name="Govers F."/>
            <person name="Hughes L."/>
            <person name="Humphray S."/>
            <person name="Jiang R.H."/>
            <person name="Judelson H."/>
            <person name="Kamoun S."/>
            <person name="Kyung K."/>
            <person name="Meijer H."/>
            <person name="Minx P."/>
            <person name="Morris P."/>
            <person name="Nelson J."/>
            <person name="Phuntumart V."/>
            <person name="Qutob D."/>
            <person name="Rehmany A."/>
            <person name="Rougon-Cardoso A."/>
            <person name="Ryden P."/>
            <person name="Torto-Alalibo T."/>
            <person name="Studholme D."/>
            <person name="Wang Y."/>
            <person name="Win J."/>
            <person name="Wood J."/>
            <person name="Clifton S.W."/>
            <person name="Rogers J."/>
            <person name="Van den Ackerveken G."/>
            <person name="Jones J.D."/>
            <person name="McDowell J.M."/>
            <person name="Beynon J."/>
            <person name="Tyler B.M."/>
        </authorList>
    </citation>
    <scope>NUCLEOTIDE SEQUENCE [LARGE SCALE GENOMIC DNA]</scope>
    <source>
        <strain evidence="16">Emoy2</strain>
    </source>
</reference>
<keyword evidence="9 12" id="KW-0472">Membrane</keyword>
<accession>M4B193</accession>
<keyword evidence="5" id="KW-0631">Potassium channel</keyword>
<dbReference type="VEuPathDB" id="FungiDB:HpaG800040"/>
<dbReference type="Pfam" id="PF07885">
    <property type="entry name" value="Ion_trans_2"/>
    <property type="match status" value="1"/>
</dbReference>
<keyword evidence="3" id="KW-0633">Potassium transport</keyword>
<comment type="catalytic activity">
    <reaction evidence="11">
        <text>K(+)(in) = K(+)(out)</text>
        <dbReference type="Rhea" id="RHEA:29463"/>
        <dbReference type="ChEBI" id="CHEBI:29103"/>
    </reaction>
</comment>
<keyword evidence="8" id="KW-0406">Ion transport</keyword>
<dbReference type="EnsemblProtists" id="HpaT800040">
    <property type="protein sequence ID" value="HpaP800040"/>
    <property type="gene ID" value="HpaG800040"/>
</dbReference>
<evidence type="ECO:0000256" key="1">
    <source>
        <dbReference type="ARBA" id="ARBA00004141"/>
    </source>
</evidence>
<keyword evidence="7 12" id="KW-1133">Transmembrane helix</keyword>
<dbReference type="PANTHER" id="PTHR10027:SF10">
    <property type="entry name" value="SLOWPOKE 2, ISOFORM D"/>
    <property type="match status" value="1"/>
</dbReference>
<evidence type="ECO:0000256" key="4">
    <source>
        <dbReference type="ARBA" id="ARBA00022692"/>
    </source>
</evidence>
<dbReference type="GO" id="GO:0016020">
    <property type="term" value="C:membrane"/>
    <property type="evidence" value="ECO:0007669"/>
    <property type="project" value="UniProtKB-SubCell"/>
</dbReference>
<keyword evidence="6" id="KW-0630">Potassium</keyword>
<evidence type="ECO:0000259" key="13">
    <source>
        <dbReference type="Pfam" id="PF07885"/>
    </source>
</evidence>
<evidence type="ECO:0000256" key="2">
    <source>
        <dbReference type="ARBA" id="ARBA00022448"/>
    </source>
</evidence>
<dbReference type="HOGENOM" id="CLU_521238_0_0_1"/>
<dbReference type="InterPro" id="IPR003148">
    <property type="entry name" value="RCK_N"/>
</dbReference>
<feature type="transmembrane region" description="Helical" evidence="12">
    <location>
        <begin position="109"/>
        <end position="125"/>
    </location>
</feature>
<dbReference type="eggNOG" id="KOG1420">
    <property type="taxonomic scope" value="Eukaryota"/>
</dbReference>
<feature type="transmembrane region" description="Helical" evidence="12">
    <location>
        <begin position="68"/>
        <end position="89"/>
    </location>
</feature>
<evidence type="ECO:0000256" key="5">
    <source>
        <dbReference type="ARBA" id="ARBA00022826"/>
    </source>
</evidence>
<feature type="transmembrane region" description="Helical" evidence="12">
    <location>
        <begin position="204"/>
        <end position="223"/>
    </location>
</feature>
<feature type="domain" description="Potassium channel" evidence="13">
    <location>
        <begin position="200"/>
        <end position="248"/>
    </location>
</feature>
<keyword evidence="2" id="KW-0813">Transport</keyword>
<organism evidence="15 16">
    <name type="scientific">Hyaloperonospora arabidopsidis (strain Emoy2)</name>
    <name type="common">Downy mildew agent</name>
    <name type="synonym">Peronospora arabidopsidis</name>
    <dbReference type="NCBI Taxonomy" id="559515"/>
    <lineage>
        <taxon>Eukaryota</taxon>
        <taxon>Sar</taxon>
        <taxon>Stramenopiles</taxon>
        <taxon>Oomycota</taxon>
        <taxon>Peronosporomycetes</taxon>
        <taxon>Peronosporales</taxon>
        <taxon>Peronosporaceae</taxon>
        <taxon>Hyaloperonospora</taxon>
    </lineage>
</organism>
<feature type="transmembrane region" description="Helical" evidence="12">
    <location>
        <begin position="137"/>
        <end position="158"/>
    </location>
</feature>
<evidence type="ECO:0000256" key="10">
    <source>
        <dbReference type="ARBA" id="ARBA00023303"/>
    </source>
</evidence>
<feature type="transmembrane region" description="Helical" evidence="12">
    <location>
        <begin position="230"/>
        <end position="248"/>
    </location>
</feature>
<keyword evidence="16" id="KW-1185">Reference proteome</keyword>
<dbReference type="OMA" id="RETHIVM"/>
<evidence type="ECO:0000313" key="16">
    <source>
        <dbReference type="Proteomes" id="UP000011713"/>
    </source>
</evidence>
<dbReference type="Proteomes" id="UP000011713">
    <property type="component" value="Unassembled WGS sequence"/>
</dbReference>
<dbReference type="EMBL" id="JH597776">
    <property type="status" value="NOT_ANNOTATED_CDS"/>
    <property type="molecule type" value="Genomic_DNA"/>
</dbReference>
<dbReference type="Gene3D" id="3.40.50.720">
    <property type="entry name" value="NAD(P)-binding Rossmann-like Domain"/>
    <property type="match status" value="1"/>
</dbReference>